<dbReference type="RefSeq" id="WP_081154970.1">
    <property type="nucleotide sequence ID" value="NZ_LVYD01000087.1"/>
</dbReference>
<sequence length="222" mass="26433">MVFSLSRKQALGELQSILEKWNTPPLKHQGFLMELWFLDFFAYIIERMPDTDNIIPEVEKTIELALKESFLQICRVLDKHNTIDGSEIFNLMTDNEFVLSNVRKAYNKKIVEKSPKGLRRTDWIAYNNWLLTSIYWKAFIWSHDPGFQIDTTDEECWRREAESLFHKDYKPLAAMRQAFFNSGNPYVGFDGNRICVRPEIEWHRFMKKRNTSIEHTPETHHN</sequence>
<dbReference type="AlphaFoldDB" id="A0A1V9FLE3"/>
<dbReference type="OrthoDB" id="683100at2"/>
<protein>
    <submittedName>
        <fullName evidence="1">Uncharacterized protein</fullName>
    </submittedName>
</protein>
<reference evidence="1 2" key="1">
    <citation type="submission" date="2016-03" db="EMBL/GenBank/DDBJ databases">
        <title>Niastella vici sp. nov., isolated from farmland soil.</title>
        <authorList>
            <person name="Chen L."/>
            <person name="Wang D."/>
            <person name="Yang S."/>
            <person name="Wang G."/>
        </authorList>
    </citation>
    <scope>NUCLEOTIDE SEQUENCE [LARGE SCALE GENOMIC DNA]</scope>
    <source>
        <strain evidence="1 2">DJ57</strain>
    </source>
</reference>
<comment type="caution">
    <text evidence="1">The sequence shown here is derived from an EMBL/GenBank/DDBJ whole genome shotgun (WGS) entry which is preliminary data.</text>
</comment>
<evidence type="ECO:0000313" key="2">
    <source>
        <dbReference type="Proteomes" id="UP000192796"/>
    </source>
</evidence>
<proteinExistence type="predicted"/>
<keyword evidence="2" id="KW-1185">Reference proteome</keyword>
<dbReference type="EMBL" id="LVYD01000087">
    <property type="protein sequence ID" value="OQP59117.1"/>
    <property type="molecule type" value="Genomic_DNA"/>
</dbReference>
<evidence type="ECO:0000313" key="1">
    <source>
        <dbReference type="EMBL" id="OQP59117.1"/>
    </source>
</evidence>
<dbReference type="Proteomes" id="UP000192796">
    <property type="component" value="Unassembled WGS sequence"/>
</dbReference>
<accession>A0A1V9FLE3</accession>
<name>A0A1V9FLE3_9BACT</name>
<gene>
    <name evidence="1" type="ORF">A3860_38780</name>
</gene>
<organism evidence="1 2">
    <name type="scientific">Niastella vici</name>
    <dbReference type="NCBI Taxonomy" id="1703345"/>
    <lineage>
        <taxon>Bacteria</taxon>
        <taxon>Pseudomonadati</taxon>
        <taxon>Bacteroidota</taxon>
        <taxon>Chitinophagia</taxon>
        <taxon>Chitinophagales</taxon>
        <taxon>Chitinophagaceae</taxon>
        <taxon>Niastella</taxon>
    </lineage>
</organism>